<accession>A0A7D3XPR5</accession>
<keyword evidence="1" id="KW-1133">Transmembrane helix</keyword>
<dbReference type="EMBL" id="CP053921">
    <property type="protein sequence ID" value="QKG70051.1"/>
    <property type="molecule type" value="Genomic_DNA"/>
</dbReference>
<dbReference type="RefSeq" id="WP_173211937.1">
    <property type="nucleotide sequence ID" value="NZ_CP053921.1"/>
</dbReference>
<dbReference type="Proteomes" id="UP000504693">
    <property type="component" value="Chromosome"/>
</dbReference>
<keyword evidence="3" id="KW-1185">Reference proteome</keyword>
<keyword evidence="1" id="KW-0812">Transmembrane</keyword>
<evidence type="ECO:0000313" key="2">
    <source>
        <dbReference type="EMBL" id="QKG70051.1"/>
    </source>
</evidence>
<proteinExistence type="predicted"/>
<evidence type="ECO:0000256" key="1">
    <source>
        <dbReference type="SAM" id="Phobius"/>
    </source>
</evidence>
<reference evidence="2 3" key="1">
    <citation type="submission" date="2020-05" db="EMBL/GenBank/DDBJ databases">
        <title>Erythrobacter mangrovi sp. nov., isolated from rhizosphere soil of mangrove plant (Kandelia candel).</title>
        <authorList>
            <person name="Ye Y.H."/>
        </authorList>
    </citation>
    <scope>NUCLEOTIDE SEQUENCE [LARGE SCALE GENOMIC DNA]</scope>
    <source>
        <strain evidence="2 3">EB310</strain>
    </source>
</reference>
<dbReference type="KEGG" id="emv:HQR01_00950"/>
<keyword evidence="1" id="KW-0472">Membrane</keyword>
<sequence length="69" mass="7355">MLDAVLSLLVLAAIVLVIGAFMLWRRTGNVKNALLMVVLAVVALVNVMIWTLPDAGGEAPLDKLEQGAR</sequence>
<dbReference type="AlphaFoldDB" id="A0A7D3XPR5"/>
<protein>
    <submittedName>
        <fullName evidence="2">Uncharacterized protein</fullName>
    </submittedName>
</protein>
<organism evidence="2 3">
    <name type="scientific">Erythrobacter mangrovi</name>
    <dbReference type="NCBI Taxonomy" id="2739433"/>
    <lineage>
        <taxon>Bacteria</taxon>
        <taxon>Pseudomonadati</taxon>
        <taxon>Pseudomonadota</taxon>
        <taxon>Alphaproteobacteria</taxon>
        <taxon>Sphingomonadales</taxon>
        <taxon>Erythrobacteraceae</taxon>
        <taxon>Erythrobacter/Porphyrobacter group</taxon>
        <taxon>Erythrobacter</taxon>
    </lineage>
</organism>
<evidence type="ECO:0000313" key="3">
    <source>
        <dbReference type="Proteomes" id="UP000504693"/>
    </source>
</evidence>
<feature type="transmembrane region" description="Helical" evidence="1">
    <location>
        <begin position="33"/>
        <end position="52"/>
    </location>
</feature>
<name>A0A7D3XPR5_9SPHN</name>
<feature type="transmembrane region" description="Helical" evidence="1">
    <location>
        <begin position="6"/>
        <end position="24"/>
    </location>
</feature>
<gene>
    <name evidence="2" type="ORF">HQR01_00950</name>
</gene>